<dbReference type="InterPro" id="IPR009075">
    <property type="entry name" value="AcylCo_DH/oxidase_C"/>
</dbReference>
<dbReference type="PIRSF" id="PIRSF016578">
    <property type="entry name" value="HsaA"/>
    <property type="match status" value="1"/>
</dbReference>
<evidence type="ECO:0000256" key="5">
    <source>
        <dbReference type="RuleBase" id="RU362125"/>
    </source>
</evidence>
<dbReference type="Pfam" id="PF00441">
    <property type="entry name" value="Acyl-CoA_dh_1"/>
    <property type="match status" value="1"/>
</dbReference>
<dbReference type="InterPro" id="IPR036250">
    <property type="entry name" value="AcylCo_DH-like_C"/>
</dbReference>
<name>A0A2K9IZC1_9BACI</name>
<keyword evidence="4 5" id="KW-0274">FAD</keyword>
<dbReference type="AlphaFoldDB" id="A0A2K9IZC1"/>
<reference evidence="10" key="1">
    <citation type="submission" date="2016-11" db="EMBL/GenBank/DDBJ databases">
        <title>Complete genome sequence of Virgibacillus pantothenticus 21D, a halophilic bacterium isolated from the deep hypersaline anoxic basin Discovery in the Mediterranean Sea.</title>
        <authorList>
            <person name="Zeaiter Z."/>
            <person name="Booth J.M."/>
            <person name="Prosdocimi E.M."/>
            <person name="Mapelli F."/>
            <person name="Fusi M."/>
            <person name="Daffonchio D."/>
            <person name="Borin S."/>
            <person name="Crotti E."/>
        </authorList>
    </citation>
    <scope>NUCLEOTIDE SEQUENCE [LARGE SCALE GENOMIC DNA]</scope>
    <source>
        <strain evidence="10">21D</strain>
    </source>
</reference>
<evidence type="ECO:0000256" key="4">
    <source>
        <dbReference type="ARBA" id="ARBA00022827"/>
    </source>
</evidence>
<dbReference type="RefSeq" id="WP_101932898.1">
    <property type="nucleotide sequence ID" value="NZ_CP018622.1"/>
</dbReference>
<organism evidence="9 10">
    <name type="scientific">Virgibacillus dokdonensis</name>
    <dbReference type="NCBI Taxonomy" id="302167"/>
    <lineage>
        <taxon>Bacteria</taxon>
        <taxon>Bacillati</taxon>
        <taxon>Bacillota</taxon>
        <taxon>Bacilli</taxon>
        <taxon>Bacillales</taxon>
        <taxon>Bacillaceae</taxon>
        <taxon>Virgibacillus</taxon>
    </lineage>
</organism>
<dbReference type="Gene3D" id="2.40.110.10">
    <property type="entry name" value="Butyryl-CoA Dehydrogenase, subunit A, domain 2"/>
    <property type="match status" value="1"/>
</dbReference>
<evidence type="ECO:0000313" key="10">
    <source>
        <dbReference type="Proteomes" id="UP000234237"/>
    </source>
</evidence>
<dbReference type="PANTHER" id="PTHR43884">
    <property type="entry name" value="ACYL-COA DEHYDROGENASE"/>
    <property type="match status" value="1"/>
</dbReference>
<dbReference type="EC" id="1.3.99.-" evidence="9"/>
<dbReference type="FunFam" id="1.20.140.10:FF:000004">
    <property type="entry name" value="Acyl-CoA dehydrogenase FadE25"/>
    <property type="match status" value="1"/>
</dbReference>
<dbReference type="SUPFAM" id="SSF56645">
    <property type="entry name" value="Acyl-CoA dehydrogenase NM domain-like"/>
    <property type="match status" value="1"/>
</dbReference>
<dbReference type="GO" id="GO:0050660">
    <property type="term" value="F:flavin adenine dinucleotide binding"/>
    <property type="evidence" value="ECO:0007669"/>
    <property type="project" value="InterPro"/>
</dbReference>
<dbReference type="GO" id="GO:0003995">
    <property type="term" value="F:acyl-CoA dehydrogenase activity"/>
    <property type="evidence" value="ECO:0007669"/>
    <property type="project" value="InterPro"/>
</dbReference>
<dbReference type="Gene3D" id="1.10.540.10">
    <property type="entry name" value="Acyl-CoA dehydrogenase/oxidase, N-terminal domain"/>
    <property type="match status" value="1"/>
</dbReference>
<dbReference type="InterPro" id="IPR013786">
    <property type="entry name" value="AcylCoA_DH/ox_N"/>
</dbReference>
<comment type="similarity">
    <text evidence="2 5">Belongs to the acyl-CoA dehydrogenase family.</text>
</comment>
<dbReference type="Pfam" id="PF02771">
    <property type="entry name" value="Acyl-CoA_dh_N"/>
    <property type="match status" value="1"/>
</dbReference>
<evidence type="ECO:0000259" key="7">
    <source>
        <dbReference type="Pfam" id="PF02770"/>
    </source>
</evidence>
<evidence type="ECO:0000259" key="6">
    <source>
        <dbReference type="Pfam" id="PF00441"/>
    </source>
</evidence>
<evidence type="ECO:0000313" key="9">
    <source>
        <dbReference type="EMBL" id="AUJ24133.1"/>
    </source>
</evidence>
<feature type="domain" description="Acyl-CoA oxidase/dehydrogenase middle" evidence="7">
    <location>
        <begin position="125"/>
        <end position="221"/>
    </location>
</feature>
<evidence type="ECO:0000256" key="3">
    <source>
        <dbReference type="ARBA" id="ARBA00022630"/>
    </source>
</evidence>
<dbReference type="InterPro" id="IPR037069">
    <property type="entry name" value="AcylCoA_DH/ox_N_sf"/>
</dbReference>
<dbReference type="SUPFAM" id="SSF47203">
    <property type="entry name" value="Acyl-CoA dehydrogenase C-terminal domain-like"/>
    <property type="match status" value="1"/>
</dbReference>
<keyword evidence="3 5" id="KW-0285">Flavoprotein</keyword>
<dbReference type="KEGG" id="vpn:A21D_01021"/>
<evidence type="ECO:0000259" key="8">
    <source>
        <dbReference type="Pfam" id="PF02771"/>
    </source>
</evidence>
<gene>
    <name evidence="9" type="primary">acdA_2</name>
    <name evidence="9" type="ORF">A21D_01021</name>
</gene>
<accession>A0A2K9IZC1</accession>
<keyword evidence="5 9" id="KW-0560">Oxidoreductase</keyword>
<dbReference type="InterPro" id="IPR046373">
    <property type="entry name" value="Acyl-CoA_Oxase/DH_mid-dom_sf"/>
</dbReference>
<protein>
    <submittedName>
        <fullName evidence="9">Acyl-CoA dehydrogenase</fullName>
        <ecNumber evidence="9">1.3.99.-</ecNumber>
    </submittedName>
</protein>
<dbReference type="InterPro" id="IPR009100">
    <property type="entry name" value="AcylCoA_DH/oxidase_NM_dom_sf"/>
</dbReference>
<feature type="domain" description="Acyl-CoA dehydrogenase/oxidase N-terminal" evidence="8">
    <location>
        <begin position="7"/>
        <end position="113"/>
    </location>
</feature>
<feature type="domain" description="Acyl-CoA dehydrogenase/oxidase C-terminal" evidence="6">
    <location>
        <begin position="244"/>
        <end position="380"/>
    </location>
</feature>
<dbReference type="EMBL" id="CP018622">
    <property type="protein sequence ID" value="AUJ24133.1"/>
    <property type="molecule type" value="Genomic_DNA"/>
</dbReference>
<dbReference type="PROSITE" id="PS00073">
    <property type="entry name" value="ACYL_COA_DH_2"/>
    <property type="match status" value="1"/>
</dbReference>
<dbReference type="Pfam" id="PF02770">
    <property type="entry name" value="Acyl-CoA_dh_M"/>
    <property type="match status" value="1"/>
</dbReference>
<comment type="cofactor">
    <cofactor evidence="1 5">
        <name>FAD</name>
        <dbReference type="ChEBI" id="CHEBI:57692"/>
    </cofactor>
</comment>
<evidence type="ECO:0000256" key="2">
    <source>
        <dbReference type="ARBA" id="ARBA00009347"/>
    </source>
</evidence>
<dbReference type="Gene3D" id="1.20.140.10">
    <property type="entry name" value="Butyryl-CoA Dehydrogenase, subunit A, domain 3"/>
    <property type="match status" value="1"/>
</dbReference>
<sequence>MINLELTPEQLEIKEISNYFAINEIRPVAKYFDEKEIYPRLIVEKAHKLGLTTLTFPKKFGGQGITDPLIPLIMIEELAWGCAGINAAITSSYLPAEAIFSLGNYEQQERFIPIFGDKKELKIGAVALTESEAGSNISSMKTRAVKKGDYYVLNGSKKFIGNGGIADIHIIFAKVEDDDGFDTIAPFVIDNKEIKGFSLVKKDEKMGIRATHTAEIKLENVEIPVENRLSKGKSSKEDYRGLLNMLNNTRPLVSAAAVGLARAAFEYSLDYAKNRIQFNQPIINHQGIGFLLTEMTTKIDAARLLTWQAGLADSLEKGLKSSKAKLYSAEIAMEVTTNAVQILGGHGYVKEHPVEKWMRDAKIFQIWEGTSEIQKLNIIRYLKNQE</sequence>
<dbReference type="Proteomes" id="UP000234237">
    <property type="component" value="Chromosome"/>
</dbReference>
<dbReference type="PANTHER" id="PTHR43884:SF12">
    <property type="entry name" value="ISOVALERYL-COA DEHYDROGENASE, MITOCHONDRIAL-RELATED"/>
    <property type="match status" value="1"/>
</dbReference>
<evidence type="ECO:0000256" key="1">
    <source>
        <dbReference type="ARBA" id="ARBA00001974"/>
    </source>
</evidence>
<dbReference type="InterPro" id="IPR006089">
    <property type="entry name" value="Acyl-CoA_DH_CS"/>
</dbReference>
<dbReference type="InterPro" id="IPR006091">
    <property type="entry name" value="Acyl-CoA_Oxase/DH_mid-dom"/>
</dbReference>
<proteinExistence type="inferred from homology"/>